<dbReference type="OrthoDB" id="2431486at2759"/>
<dbReference type="EMBL" id="KL647836">
    <property type="protein sequence ID" value="KEY73486.1"/>
    <property type="molecule type" value="Genomic_DNA"/>
</dbReference>
<name>A0A084B7F7_STACB</name>
<feature type="non-terminal residue" evidence="1">
    <location>
        <position position="49"/>
    </location>
</feature>
<dbReference type="AlphaFoldDB" id="A0A084B7F7"/>
<reference evidence="1 2" key="1">
    <citation type="journal article" date="2014" name="BMC Genomics">
        <title>Comparative genome sequencing reveals chemotype-specific gene clusters in the toxigenic black mold Stachybotrys.</title>
        <authorList>
            <person name="Semeiks J."/>
            <person name="Borek D."/>
            <person name="Otwinowski Z."/>
            <person name="Grishin N.V."/>
        </authorList>
    </citation>
    <scope>NUCLEOTIDE SEQUENCE [LARGE SCALE GENOMIC DNA]</scope>
    <source>
        <strain evidence="2">CBS 109288 / IBT 7711</strain>
    </source>
</reference>
<evidence type="ECO:0000313" key="2">
    <source>
        <dbReference type="Proteomes" id="UP000028045"/>
    </source>
</evidence>
<dbReference type="Proteomes" id="UP000028045">
    <property type="component" value="Unassembled WGS sequence"/>
</dbReference>
<gene>
    <name evidence="1" type="ORF">S7711_07508</name>
</gene>
<keyword evidence="2" id="KW-1185">Reference proteome</keyword>
<sequence>DEGHRATGTARLNCGIYKELIDTKVQDKAGKYWAWNELRAYATVDNKVN</sequence>
<accession>A0A084B7F7</accession>
<feature type="non-terminal residue" evidence="1">
    <location>
        <position position="1"/>
    </location>
</feature>
<protein>
    <submittedName>
        <fullName evidence="1">Uncharacterized protein</fullName>
    </submittedName>
</protein>
<evidence type="ECO:0000313" key="1">
    <source>
        <dbReference type="EMBL" id="KEY73486.1"/>
    </source>
</evidence>
<dbReference type="HOGENOM" id="CLU_3147345_0_0_1"/>
<organism evidence="1 2">
    <name type="scientific">Stachybotrys chartarum (strain CBS 109288 / IBT 7711)</name>
    <name type="common">Toxic black mold</name>
    <name type="synonym">Stilbospora chartarum</name>
    <dbReference type="NCBI Taxonomy" id="1280523"/>
    <lineage>
        <taxon>Eukaryota</taxon>
        <taxon>Fungi</taxon>
        <taxon>Dikarya</taxon>
        <taxon>Ascomycota</taxon>
        <taxon>Pezizomycotina</taxon>
        <taxon>Sordariomycetes</taxon>
        <taxon>Hypocreomycetidae</taxon>
        <taxon>Hypocreales</taxon>
        <taxon>Stachybotryaceae</taxon>
        <taxon>Stachybotrys</taxon>
    </lineage>
</organism>
<proteinExistence type="predicted"/>